<protein>
    <recommendedName>
        <fullName evidence="4">Pre-mRNA-splicing factor</fullName>
    </recommendedName>
</protein>
<feature type="compositionally biased region" description="Basic and acidic residues" evidence="5">
    <location>
        <begin position="264"/>
        <end position="282"/>
    </location>
</feature>
<keyword evidence="3 4" id="KW-0539">Nucleus</keyword>
<feature type="compositionally biased region" description="Basic residues" evidence="5">
    <location>
        <begin position="25"/>
        <end position="41"/>
    </location>
</feature>
<dbReference type="EMBL" id="JAUIQD010000003">
    <property type="protein sequence ID" value="KAK3357180.1"/>
    <property type="molecule type" value="Genomic_DNA"/>
</dbReference>
<comment type="function">
    <text evidence="4">Involved in spliceosome maturation and the first step of pre-mRNA splicing.</text>
</comment>
<dbReference type="InterPro" id="IPR045166">
    <property type="entry name" value="Spp2-like"/>
</dbReference>
<dbReference type="AlphaFoldDB" id="A0AAJ0HLM9"/>
<keyword evidence="4" id="KW-0747">Spliceosome</keyword>
<evidence type="ECO:0000313" key="7">
    <source>
        <dbReference type="EMBL" id="KAK3357180.1"/>
    </source>
</evidence>
<dbReference type="GO" id="GO:0005681">
    <property type="term" value="C:spliceosomal complex"/>
    <property type="evidence" value="ECO:0007669"/>
    <property type="project" value="UniProtKB-UniRule"/>
</dbReference>
<evidence type="ECO:0000259" key="6">
    <source>
        <dbReference type="Pfam" id="PF12656"/>
    </source>
</evidence>
<dbReference type="InterPro" id="IPR026822">
    <property type="entry name" value="Spp2/MOS2_G-patch"/>
</dbReference>
<proteinExistence type="inferred from homology"/>
<evidence type="ECO:0000256" key="2">
    <source>
        <dbReference type="ARBA" id="ARBA00008576"/>
    </source>
</evidence>
<feature type="region of interest" description="Disordered" evidence="5">
    <location>
        <begin position="243"/>
        <end position="310"/>
    </location>
</feature>
<gene>
    <name evidence="7" type="ORF">B0T25DRAFT_149602</name>
</gene>
<comment type="subcellular location">
    <subcellularLocation>
        <location evidence="1 4">Nucleus</location>
    </subcellularLocation>
</comment>
<dbReference type="GO" id="GO:0000398">
    <property type="term" value="P:mRNA splicing, via spliceosome"/>
    <property type="evidence" value="ECO:0007669"/>
    <property type="project" value="UniProtKB-UniRule"/>
</dbReference>
<dbReference type="PANTHER" id="PTHR15818:SF2">
    <property type="entry name" value="G-PATCH DOMAIN AND KOW MOTIFS-CONTAINING PROTEIN"/>
    <property type="match status" value="1"/>
</dbReference>
<feature type="compositionally biased region" description="Basic and acidic residues" evidence="5">
    <location>
        <begin position="195"/>
        <end position="204"/>
    </location>
</feature>
<evidence type="ECO:0000256" key="3">
    <source>
        <dbReference type="ARBA" id="ARBA00023242"/>
    </source>
</evidence>
<sequence>MSDQDAESSRVKIQFGASSSSASSIKKRARPEHGKRHRAHALHGNSSDSGEDADQANTGPRHEAISTYGLSGAGDDEEDEDRAHHSSRHDRSGRRHATRDRKRDDSRERGRAEDRKDGGKEASRTSLETQDKPTKWGLTINMKGAGTSKDKKPVKRDPSESEGDSAKKGKRVRDLDDEALDALMGAEAPKKAKHSSNDPDREPQLEDYEAVPIDEFGAALLKSFGWDGKLRGKVKEVNKHANLTGLGAKGVKGAEELTAWNQKSNKDSRPVRLDDYQRDERKKRQRLADQYGDTYKRERDRERDREPRDR</sequence>
<feature type="compositionally biased region" description="Basic and acidic residues" evidence="5">
    <location>
        <begin position="148"/>
        <end position="167"/>
    </location>
</feature>
<comment type="similarity">
    <text evidence="2 4">Belongs to the SPP2 family.</text>
</comment>
<feature type="compositionally biased region" description="Basic and acidic residues" evidence="5">
    <location>
        <begin position="101"/>
        <end position="134"/>
    </location>
</feature>
<feature type="compositionally biased region" description="Basic and acidic residues" evidence="5">
    <location>
        <begin position="294"/>
        <end position="310"/>
    </location>
</feature>
<reference evidence="7" key="2">
    <citation type="submission" date="2023-06" db="EMBL/GenBank/DDBJ databases">
        <authorList>
            <consortium name="Lawrence Berkeley National Laboratory"/>
            <person name="Haridas S."/>
            <person name="Hensen N."/>
            <person name="Bonometti L."/>
            <person name="Westerberg I."/>
            <person name="Brannstrom I.O."/>
            <person name="Guillou S."/>
            <person name="Cros-Aarteil S."/>
            <person name="Calhoun S."/>
            <person name="Kuo A."/>
            <person name="Mondo S."/>
            <person name="Pangilinan J."/>
            <person name="Riley R."/>
            <person name="Labutti K."/>
            <person name="Andreopoulos B."/>
            <person name="Lipzen A."/>
            <person name="Chen C."/>
            <person name="Yanf M."/>
            <person name="Daum C."/>
            <person name="Ng V."/>
            <person name="Clum A."/>
            <person name="Steindorff A."/>
            <person name="Ohm R."/>
            <person name="Martin F."/>
            <person name="Silar P."/>
            <person name="Natvig D."/>
            <person name="Lalanne C."/>
            <person name="Gautier V."/>
            <person name="Ament-Velasquez S.L."/>
            <person name="Kruys A."/>
            <person name="Hutchinson M.I."/>
            <person name="Powell A.J."/>
            <person name="Barry K."/>
            <person name="Miller A.N."/>
            <person name="Grigoriev I.V."/>
            <person name="Debuchy R."/>
            <person name="Gladieux P."/>
            <person name="Thoren M.H."/>
            <person name="Johannesson H."/>
        </authorList>
    </citation>
    <scope>NUCLEOTIDE SEQUENCE</scope>
    <source>
        <strain evidence="7">CBS 955.72</strain>
    </source>
</reference>
<name>A0AAJ0HLM9_9PEZI</name>
<keyword evidence="8" id="KW-1185">Reference proteome</keyword>
<evidence type="ECO:0000313" key="8">
    <source>
        <dbReference type="Proteomes" id="UP001275084"/>
    </source>
</evidence>
<keyword evidence="4" id="KW-0507">mRNA processing</keyword>
<dbReference type="PANTHER" id="PTHR15818">
    <property type="entry name" value="G PATCH AND KOW-CONTAINING"/>
    <property type="match status" value="1"/>
</dbReference>
<organism evidence="7 8">
    <name type="scientific">Lasiosphaeria hispida</name>
    <dbReference type="NCBI Taxonomy" id="260671"/>
    <lineage>
        <taxon>Eukaryota</taxon>
        <taxon>Fungi</taxon>
        <taxon>Dikarya</taxon>
        <taxon>Ascomycota</taxon>
        <taxon>Pezizomycotina</taxon>
        <taxon>Sordariomycetes</taxon>
        <taxon>Sordariomycetidae</taxon>
        <taxon>Sordariales</taxon>
        <taxon>Lasiosphaeriaceae</taxon>
        <taxon>Lasiosphaeria</taxon>
    </lineage>
</organism>
<keyword evidence="4" id="KW-0508">mRNA splicing</keyword>
<comment type="caution">
    <text evidence="7">The sequence shown here is derived from an EMBL/GenBank/DDBJ whole genome shotgun (WGS) entry which is preliminary data.</text>
</comment>
<evidence type="ECO:0000256" key="5">
    <source>
        <dbReference type="SAM" id="MobiDB-lite"/>
    </source>
</evidence>
<evidence type="ECO:0000256" key="1">
    <source>
        <dbReference type="ARBA" id="ARBA00004123"/>
    </source>
</evidence>
<accession>A0AAJ0HLM9</accession>
<dbReference type="Pfam" id="PF12656">
    <property type="entry name" value="G-patch_2"/>
    <property type="match status" value="1"/>
</dbReference>
<evidence type="ECO:0000256" key="4">
    <source>
        <dbReference type="RuleBase" id="RU369096"/>
    </source>
</evidence>
<dbReference type="Proteomes" id="UP001275084">
    <property type="component" value="Unassembled WGS sequence"/>
</dbReference>
<feature type="region of interest" description="Disordered" evidence="5">
    <location>
        <begin position="1"/>
        <end position="210"/>
    </location>
</feature>
<feature type="domain" description="Spp2/MOS2 G-patch" evidence="6">
    <location>
        <begin position="201"/>
        <end position="250"/>
    </location>
</feature>
<reference evidence="7" key="1">
    <citation type="journal article" date="2023" name="Mol. Phylogenet. Evol.">
        <title>Genome-scale phylogeny and comparative genomics of the fungal order Sordariales.</title>
        <authorList>
            <person name="Hensen N."/>
            <person name="Bonometti L."/>
            <person name="Westerberg I."/>
            <person name="Brannstrom I.O."/>
            <person name="Guillou S."/>
            <person name="Cros-Aarteil S."/>
            <person name="Calhoun S."/>
            <person name="Haridas S."/>
            <person name="Kuo A."/>
            <person name="Mondo S."/>
            <person name="Pangilinan J."/>
            <person name="Riley R."/>
            <person name="LaButti K."/>
            <person name="Andreopoulos B."/>
            <person name="Lipzen A."/>
            <person name="Chen C."/>
            <person name="Yan M."/>
            <person name="Daum C."/>
            <person name="Ng V."/>
            <person name="Clum A."/>
            <person name="Steindorff A."/>
            <person name="Ohm R.A."/>
            <person name="Martin F."/>
            <person name="Silar P."/>
            <person name="Natvig D.O."/>
            <person name="Lalanne C."/>
            <person name="Gautier V."/>
            <person name="Ament-Velasquez S.L."/>
            <person name="Kruys A."/>
            <person name="Hutchinson M.I."/>
            <person name="Powell A.J."/>
            <person name="Barry K."/>
            <person name="Miller A.N."/>
            <person name="Grigoriev I.V."/>
            <person name="Debuchy R."/>
            <person name="Gladieux P."/>
            <person name="Hiltunen Thoren M."/>
            <person name="Johannesson H."/>
        </authorList>
    </citation>
    <scope>NUCLEOTIDE SEQUENCE</scope>
    <source>
        <strain evidence="7">CBS 955.72</strain>
    </source>
</reference>
<feature type="compositionally biased region" description="Basic residues" evidence="5">
    <location>
        <begin position="85"/>
        <end position="100"/>
    </location>
</feature>